<dbReference type="PATRIC" id="fig|29290.4.peg.1977"/>
<gene>
    <name evidence="1" type="ORF">MBAV_001490</name>
</gene>
<dbReference type="EMBL" id="LACI01000653">
    <property type="protein sequence ID" value="KJU86301.1"/>
    <property type="molecule type" value="Genomic_DNA"/>
</dbReference>
<reference evidence="1 2" key="1">
    <citation type="submission" date="2015-02" db="EMBL/GenBank/DDBJ databases">
        <title>Single-cell genomics of uncultivated deep-branching MTB reveals a conserved set of magnetosome genes.</title>
        <authorList>
            <person name="Kolinko S."/>
            <person name="Richter M."/>
            <person name="Glockner F.O."/>
            <person name="Brachmann A."/>
            <person name="Schuler D."/>
        </authorList>
    </citation>
    <scope>NUCLEOTIDE SEQUENCE [LARGE SCALE GENOMIC DNA]</scope>
    <source>
        <strain evidence="1">TM-1</strain>
    </source>
</reference>
<keyword evidence="2" id="KW-1185">Reference proteome</keyword>
<organism evidence="1 2">
    <name type="scientific">Candidatus Magnetobacterium bavaricum</name>
    <dbReference type="NCBI Taxonomy" id="29290"/>
    <lineage>
        <taxon>Bacteria</taxon>
        <taxon>Pseudomonadati</taxon>
        <taxon>Nitrospirota</taxon>
        <taxon>Thermodesulfovibrionia</taxon>
        <taxon>Thermodesulfovibrionales</taxon>
        <taxon>Candidatus Magnetobacteriaceae</taxon>
        <taxon>Candidatus Magnetobacterium</taxon>
    </lineage>
</organism>
<protein>
    <submittedName>
        <fullName evidence="1">Uncharacterized protein</fullName>
    </submittedName>
</protein>
<accession>A0A0F3GWM2</accession>
<name>A0A0F3GWM2_9BACT</name>
<sequence length="54" mass="6270">MMDGRVYTMRAALDIEEGADIVMTYILYISWYKERRRAMAPSSDLPCKTTHQSP</sequence>
<dbReference type="AlphaFoldDB" id="A0A0F3GWM2"/>
<evidence type="ECO:0000313" key="1">
    <source>
        <dbReference type="EMBL" id="KJU86301.1"/>
    </source>
</evidence>
<proteinExistence type="predicted"/>
<dbReference type="Proteomes" id="UP000033423">
    <property type="component" value="Unassembled WGS sequence"/>
</dbReference>
<comment type="caution">
    <text evidence="1">The sequence shown here is derived from an EMBL/GenBank/DDBJ whole genome shotgun (WGS) entry which is preliminary data.</text>
</comment>
<evidence type="ECO:0000313" key="2">
    <source>
        <dbReference type="Proteomes" id="UP000033423"/>
    </source>
</evidence>